<protein>
    <submittedName>
        <fullName evidence="2">SMI1/KNR4 family protein</fullName>
    </submittedName>
</protein>
<comment type="caution">
    <text evidence="2">The sequence shown here is derived from an EMBL/GenBank/DDBJ whole genome shotgun (WGS) entry which is preliminary data.</text>
</comment>
<keyword evidence="3" id="KW-1185">Reference proteome</keyword>
<dbReference type="RefSeq" id="WP_181058500.1">
    <property type="nucleotide sequence ID" value="NZ_JACDTY010000006.1"/>
</dbReference>
<reference evidence="2 3" key="1">
    <citation type="submission" date="2020-07" db="EMBL/GenBank/DDBJ databases">
        <title>Definition of the novel symbiovar canariense within Mesorhizobium novociceri, a new species of genus Mesorhizobium nodulating Cicer canariense in the Caldera de Taburiente National Park (La Palma, Canary Islands).</title>
        <authorList>
            <person name="Leon-Barrios M."/>
            <person name="Perez-Yepez J."/>
            <person name="Flores-Felix J.D."/>
            <person name="Ramirez-Baena M.H."/>
            <person name="Pulido-Suarez L."/>
            <person name="Igual J.M."/>
            <person name="Velazquez E."/>
            <person name="Peix A."/>
        </authorList>
    </citation>
    <scope>NUCLEOTIDE SEQUENCE [LARGE SCALE GENOMIC DNA]</scope>
    <source>
        <strain evidence="2 3">CCANP35</strain>
    </source>
</reference>
<dbReference type="Pfam" id="PF09346">
    <property type="entry name" value="SMI1_KNR4"/>
    <property type="match status" value="1"/>
</dbReference>
<evidence type="ECO:0000259" key="1">
    <source>
        <dbReference type="SMART" id="SM00860"/>
    </source>
</evidence>
<dbReference type="InterPro" id="IPR018958">
    <property type="entry name" value="Knr4/Smi1-like_dom"/>
</dbReference>
<sequence length="189" mass="21831">MIEELDRIVQFLARLGRATPALLQPGLSSVDIRAWEARLPFLLPLELEQLYRWRNGTRVNEGDQLDTVYFFPGFYLLSLEEAVEIFMERRDAPQWREGWFPVFADGGGDFYPALCSNEKKETAEIIGFIHGEPQQPVEYKSLAAMIKTIDACYAEGAFFVSEDNTLEIDDDLHREIAHRFNPEIPEWQS</sequence>
<dbReference type="Gene3D" id="3.40.1580.10">
    <property type="entry name" value="SMI1/KNR4-like"/>
    <property type="match status" value="1"/>
</dbReference>
<dbReference type="InterPro" id="IPR037883">
    <property type="entry name" value="Knr4/Smi1-like_sf"/>
</dbReference>
<evidence type="ECO:0000313" key="3">
    <source>
        <dbReference type="Proteomes" id="UP000558284"/>
    </source>
</evidence>
<proteinExistence type="predicted"/>
<feature type="domain" description="Knr4/Smi1-like" evidence="1">
    <location>
        <begin position="26"/>
        <end position="148"/>
    </location>
</feature>
<gene>
    <name evidence="2" type="ORF">H0241_15360</name>
</gene>
<organism evidence="2 3">
    <name type="scientific">Mesorhizobium neociceri</name>
    <dbReference type="NCBI Taxonomy" id="1307853"/>
    <lineage>
        <taxon>Bacteria</taxon>
        <taxon>Pseudomonadati</taxon>
        <taxon>Pseudomonadota</taxon>
        <taxon>Alphaproteobacteria</taxon>
        <taxon>Hyphomicrobiales</taxon>
        <taxon>Phyllobacteriaceae</taxon>
        <taxon>Mesorhizobium</taxon>
    </lineage>
</organism>
<dbReference type="SUPFAM" id="SSF160631">
    <property type="entry name" value="SMI1/KNR4-like"/>
    <property type="match status" value="1"/>
</dbReference>
<accession>A0A838B6T7</accession>
<dbReference type="SMART" id="SM00860">
    <property type="entry name" value="SMI1_KNR4"/>
    <property type="match status" value="1"/>
</dbReference>
<evidence type="ECO:0000313" key="2">
    <source>
        <dbReference type="EMBL" id="MBA1141629.1"/>
    </source>
</evidence>
<name>A0A838B6T7_9HYPH</name>
<dbReference type="AlphaFoldDB" id="A0A838B6T7"/>
<dbReference type="EMBL" id="JACDTY010000006">
    <property type="protein sequence ID" value="MBA1141629.1"/>
    <property type="molecule type" value="Genomic_DNA"/>
</dbReference>
<dbReference type="Proteomes" id="UP000558284">
    <property type="component" value="Unassembled WGS sequence"/>
</dbReference>